<evidence type="ECO:0000313" key="2">
    <source>
        <dbReference type="Proteomes" id="UP000515159"/>
    </source>
</evidence>
<evidence type="ECO:0000313" key="3">
    <source>
        <dbReference type="RefSeq" id="XP_033793433.1"/>
    </source>
</evidence>
<evidence type="ECO:0000256" key="1">
    <source>
        <dbReference type="SAM" id="MobiDB-lite"/>
    </source>
</evidence>
<proteinExistence type="predicted"/>
<organism evidence="2 3">
    <name type="scientific">Geotrypetes seraphini</name>
    <name type="common">Gaboon caecilian</name>
    <name type="synonym">Caecilia seraphini</name>
    <dbReference type="NCBI Taxonomy" id="260995"/>
    <lineage>
        <taxon>Eukaryota</taxon>
        <taxon>Metazoa</taxon>
        <taxon>Chordata</taxon>
        <taxon>Craniata</taxon>
        <taxon>Vertebrata</taxon>
        <taxon>Euteleostomi</taxon>
        <taxon>Amphibia</taxon>
        <taxon>Gymnophiona</taxon>
        <taxon>Geotrypetes</taxon>
    </lineage>
</organism>
<reference evidence="3" key="1">
    <citation type="submission" date="2025-08" db="UniProtKB">
        <authorList>
            <consortium name="RefSeq"/>
        </authorList>
    </citation>
    <scope>IDENTIFICATION</scope>
</reference>
<feature type="compositionally biased region" description="Basic and acidic residues" evidence="1">
    <location>
        <begin position="45"/>
        <end position="61"/>
    </location>
</feature>
<feature type="region of interest" description="Disordered" evidence="1">
    <location>
        <begin position="1"/>
        <end position="24"/>
    </location>
</feature>
<dbReference type="InParanoid" id="A0A6P8R0E7"/>
<protein>
    <submittedName>
        <fullName evidence="3">Uncharacterized protein LOC117357171</fullName>
    </submittedName>
</protein>
<keyword evidence="2" id="KW-1185">Reference proteome</keyword>
<feature type="region of interest" description="Disordered" evidence="1">
    <location>
        <begin position="37"/>
        <end position="77"/>
    </location>
</feature>
<name>A0A6P8R0E7_GEOSA</name>
<dbReference type="GeneID" id="117357171"/>
<dbReference type="KEGG" id="gsh:117357171"/>
<gene>
    <name evidence="3" type="primary">LOC117357171</name>
</gene>
<dbReference type="RefSeq" id="XP_033793433.1">
    <property type="nucleotide sequence ID" value="XM_033937542.1"/>
</dbReference>
<dbReference type="Proteomes" id="UP000515159">
    <property type="component" value="Chromosome 3"/>
</dbReference>
<feature type="compositionally biased region" description="Gly residues" evidence="1">
    <location>
        <begin position="62"/>
        <end position="73"/>
    </location>
</feature>
<dbReference type="AlphaFoldDB" id="A0A6P8R0E7"/>
<accession>A0A6P8R0E7</accession>
<sequence length="222" mass="24011">MYPVASLARRGPWEEEVAGQGGLGGDELRGLGLPISAEGGKVTPRRGESESCRAVKAEGKLGRGGGGGGGGGESHTDTRRIWRGRRTRFAAARLLWHCWLSSGQQFPKGSPCACPSQLNKCNLCGFSASSPRNEIIAIRNPFVPVVLHLSFALKCHVPSSRHLGVCFDGQKKRLDSYIGAQSFTMGFLGICHKSWQSIDRSEPCVLKAQYVLSFDRLLKNAL</sequence>